<evidence type="ECO:0000313" key="3">
    <source>
        <dbReference type="Proteomes" id="UP000470520"/>
    </source>
</evidence>
<dbReference type="Pfam" id="PF13354">
    <property type="entry name" value="Beta-lactamase2"/>
    <property type="match status" value="1"/>
</dbReference>
<keyword evidence="2" id="KW-0378">Hydrolase</keyword>
<dbReference type="AlphaFoldDB" id="A0A7K3QSL8"/>
<comment type="caution">
    <text evidence="2">The sequence shown here is derived from an EMBL/GenBank/DDBJ whole genome shotgun (WGS) entry which is preliminary data.</text>
</comment>
<evidence type="ECO:0000313" key="2">
    <source>
        <dbReference type="EMBL" id="NEB92853.1"/>
    </source>
</evidence>
<sequence length="312" mass="31891">MESSRGGPGRRRRTRRRPILSAALVALVIGGVTAGGTVYVKARAHDGGRTVSSPVQAVQEEASVEPVTRPAVDRTALLGAAMQAVDVPSGAAVSAAVLDLDSGESAVYGEGAFDTASIVKVDILAALLLRAQDGGRHLTAAEKAYAVKMIESSDNASATALWDIVGGAEGLDAANARFGLTGTSAGTNGLWGLTRTTAKDQLTLLRQVFNSDSKLTSASRAYLRELMESVDAGQRWGVSAAAGGGVTALKNGWLPRSTTGLWVVNSIGRVEAADGSAYLVAVLSRGTTTQADGVSLVESAARGAVRAFADPA</sequence>
<dbReference type="SUPFAM" id="SSF56601">
    <property type="entry name" value="beta-lactamase/transpeptidase-like"/>
    <property type="match status" value="1"/>
</dbReference>
<dbReference type="PANTHER" id="PTHR35333">
    <property type="entry name" value="BETA-LACTAMASE"/>
    <property type="match status" value="1"/>
</dbReference>
<dbReference type="GO" id="GO:0046677">
    <property type="term" value="P:response to antibiotic"/>
    <property type="evidence" value="ECO:0007669"/>
    <property type="project" value="InterPro"/>
</dbReference>
<dbReference type="GO" id="GO:0030655">
    <property type="term" value="P:beta-lactam antibiotic catabolic process"/>
    <property type="evidence" value="ECO:0007669"/>
    <property type="project" value="InterPro"/>
</dbReference>
<dbReference type="InterPro" id="IPR012338">
    <property type="entry name" value="Beta-lactam/transpept-like"/>
</dbReference>
<reference evidence="2 3" key="1">
    <citation type="submission" date="2020-01" db="EMBL/GenBank/DDBJ databases">
        <title>Insect and environment-associated Actinomycetes.</title>
        <authorList>
            <person name="Currrie C."/>
            <person name="Chevrette M."/>
            <person name="Carlson C."/>
            <person name="Stubbendieck R."/>
            <person name="Wendt-Pienkowski E."/>
        </authorList>
    </citation>
    <scope>NUCLEOTIDE SEQUENCE [LARGE SCALE GENOMIC DNA]</scope>
    <source>
        <strain evidence="2 3">SID7754</strain>
    </source>
</reference>
<gene>
    <name evidence="2" type="ORF">G3I21_14325</name>
</gene>
<dbReference type="Proteomes" id="UP000470520">
    <property type="component" value="Unassembled WGS sequence"/>
</dbReference>
<dbReference type="InterPro" id="IPR045155">
    <property type="entry name" value="Beta-lactam_cat"/>
</dbReference>
<organism evidence="2 3">
    <name type="scientific">Streptomyces bauhiniae</name>
    <dbReference type="NCBI Taxonomy" id="2340725"/>
    <lineage>
        <taxon>Bacteria</taxon>
        <taxon>Bacillati</taxon>
        <taxon>Actinomycetota</taxon>
        <taxon>Actinomycetes</taxon>
        <taxon>Kitasatosporales</taxon>
        <taxon>Streptomycetaceae</taxon>
        <taxon>Streptomyces</taxon>
    </lineage>
</organism>
<protein>
    <submittedName>
        <fullName evidence="2">Serine hydrolase</fullName>
    </submittedName>
</protein>
<name>A0A7K3QSL8_9ACTN</name>
<proteinExistence type="predicted"/>
<dbReference type="GO" id="GO:0008800">
    <property type="term" value="F:beta-lactamase activity"/>
    <property type="evidence" value="ECO:0007669"/>
    <property type="project" value="InterPro"/>
</dbReference>
<accession>A0A7K3QSL8</accession>
<dbReference type="EMBL" id="JAAGMR010000170">
    <property type="protein sequence ID" value="NEB92853.1"/>
    <property type="molecule type" value="Genomic_DNA"/>
</dbReference>
<dbReference type="Gene3D" id="3.40.710.10">
    <property type="entry name" value="DD-peptidase/beta-lactamase superfamily"/>
    <property type="match status" value="1"/>
</dbReference>
<evidence type="ECO:0000259" key="1">
    <source>
        <dbReference type="Pfam" id="PF13354"/>
    </source>
</evidence>
<dbReference type="RefSeq" id="WP_164188726.1">
    <property type="nucleotide sequence ID" value="NZ_JAAGMR010000170.1"/>
</dbReference>
<feature type="domain" description="Beta-lactamase class A catalytic" evidence="1">
    <location>
        <begin position="146"/>
        <end position="283"/>
    </location>
</feature>
<dbReference type="PANTHER" id="PTHR35333:SF3">
    <property type="entry name" value="BETA-LACTAMASE-TYPE TRANSPEPTIDASE FOLD CONTAINING PROTEIN"/>
    <property type="match status" value="1"/>
</dbReference>
<dbReference type="InterPro" id="IPR000871">
    <property type="entry name" value="Beta-lactam_class-A"/>
</dbReference>